<evidence type="ECO:0000313" key="7">
    <source>
        <dbReference type="RefSeq" id="XP_017777218.1"/>
    </source>
</evidence>
<keyword evidence="6" id="KW-1185">Reference proteome</keyword>
<dbReference type="Proteomes" id="UP000695000">
    <property type="component" value="Unplaced"/>
</dbReference>
<organism evidence="6 7">
    <name type="scientific">Nicrophorus vespilloides</name>
    <name type="common">Boreal carrion beetle</name>
    <dbReference type="NCBI Taxonomy" id="110193"/>
    <lineage>
        <taxon>Eukaryota</taxon>
        <taxon>Metazoa</taxon>
        <taxon>Ecdysozoa</taxon>
        <taxon>Arthropoda</taxon>
        <taxon>Hexapoda</taxon>
        <taxon>Insecta</taxon>
        <taxon>Pterygota</taxon>
        <taxon>Neoptera</taxon>
        <taxon>Endopterygota</taxon>
        <taxon>Coleoptera</taxon>
        <taxon>Polyphaga</taxon>
        <taxon>Staphyliniformia</taxon>
        <taxon>Silphidae</taxon>
        <taxon>Nicrophorinae</taxon>
        <taxon>Nicrophorus</taxon>
    </lineage>
</organism>
<dbReference type="CDD" id="cd03359">
    <property type="entry name" value="LbH_Dynactin_5"/>
    <property type="match status" value="1"/>
</dbReference>
<gene>
    <name evidence="7" type="primary">LOC108563134</name>
</gene>
<dbReference type="InterPro" id="IPR011004">
    <property type="entry name" value="Trimer_LpxA-like_sf"/>
</dbReference>
<sequence length="186" mass="20853">MEMRDIEYNKSSYVETSLGNKVSRQTILCGSQNIVLQGKVIVQQDSIIRGDLGNVRTGRYCIISKDVVIRPAHKKFSKGVAFFPLNIGDHVYIGEKSIVNAAMVGSYVYIGKNCVIGRRCQLKDCCVIEDNTVLAPETVVPSFTRYSGNPGVQVDDVPECQMDLMVDFTRSYYQHFVPEKRSKVES</sequence>
<accession>A0ABM1MRL8</accession>
<evidence type="ECO:0000256" key="3">
    <source>
        <dbReference type="ARBA" id="ARBA00023212"/>
    </source>
</evidence>
<dbReference type="Gene3D" id="2.160.10.10">
    <property type="entry name" value="Hexapeptide repeat proteins"/>
    <property type="match status" value="1"/>
</dbReference>
<keyword evidence="3" id="KW-0206">Cytoskeleton</keyword>
<comment type="subcellular location">
    <subcellularLocation>
        <location evidence="1">Cytoplasm</location>
        <location evidence="1">Cytoskeleton</location>
    </subcellularLocation>
</comment>
<protein>
    <recommendedName>
        <fullName evidence="5">Dynactin subunit 5</fullName>
    </recommendedName>
</protein>
<evidence type="ECO:0000256" key="1">
    <source>
        <dbReference type="ARBA" id="ARBA00004245"/>
    </source>
</evidence>
<dbReference type="InterPro" id="IPR047125">
    <property type="entry name" value="DCTN5"/>
</dbReference>
<reference evidence="7" key="1">
    <citation type="submission" date="2025-08" db="UniProtKB">
        <authorList>
            <consortium name="RefSeq"/>
        </authorList>
    </citation>
    <scope>IDENTIFICATION</scope>
    <source>
        <tissue evidence="7">Whole Larva</tissue>
    </source>
</reference>
<evidence type="ECO:0000256" key="4">
    <source>
        <dbReference type="ARBA" id="ARBA00034706"/>
    </source>
</evidence>
<dbReference type="PANTHER" id="PTHR46126">
    <property type="entry name" value="DYNACTIN SUBUNIT 5"/>
    <property type="match status" value="1"/>
</dbReference>
<dbReference type="RefSeq" id="XP_017777218.1">
    <property type="nucleotide sequence ID" value="XM_017921729.1"/>
</dbReference>
<evidence type="ECO:0000256" key="2">
    <source>
        <dbReference type="ARBA" id="ARBA00022490"/>
    </source>
</evidence>
<evidence type="ECO:0000313" key="6">
    <source>
        <dbReference type="Proteomes" id="UP000695000"/>
    </source>
</evidence>
<dbReference type="Pfam" id="PF21711">
    <property type="entry name" value="DCTN5"/>
    <property type="match status" value="1"/>
</dbReference>
<comment type="similarity">
    <text evidence="4">Belongs to the dynactin subunits 5/6 family. Dynactin subunit 5 subfamily.</text>
</comment>
<dbReference type="PANTHER" id="PTHR46126:SF1">
    <property type="entry name" value="DYNACTIN SUBUNIT 5"/>
    <property type="match status" value="1"/>
</dbReference>
<evidence type="ECO:0000256" key="5">
    <source>
        <dbReference type="ARBA" id="ARBA00034865"/>
    </source>
</evidence>
<dbReference type="GeneID" id="108563134"/>
<dbReference type="SUPFAM" id="SSF51161">
    <property type="entry name" value="Trimeric LpxA-like enzymes"/>
    <property type="match status" value="1"/>
</dbReference>
<proteinExistence type="inferred from homology"/>
<name>A0ABM1MRL8_NICVS</name>
<keyword evidence="2" id="KW-0963">Cytoplasm</keyword>